<feature type="domain" description="Gryzun putative trafficking through Golgi" evidence="2">
    <location>
        <begin position="634"/>
        <end position="1221"/>
    </location>
</feature>
<dbReference type="InterPro" id="IPR012880">
    <property type="entry name" value="Gryzun"/>
</dbReference>
<dbReference type="InterPro" id="IPR021773">
    <property type="entry name" value="TPC11"/>
</dbReference>
<accession>A0A8K0TDX6</accession>
<dbReference type="EMBL" id="JAGPXD010000004">
    <property type="protein sequence ID" value="KAH7357758.1"/>
    <property type="molecule type" value="Genomic_DNA"/>
</dbReference>
<sequence length="1224" mass="136453">MDGYPAGSLDLNLPYIAVSGLTALPTEELPIDPSLLNQVIELRSEAPSLESEDAARWKVFLEGVDARNQPWSPQDDEKPYRFRVAFAGRTFAFPPRRARLPEDIETPEFPPTLHSPFSPLSPVSHLYPDGLIDAQWIQKHQALVPSVYLCFYALTSDPNLATLHDNQLKTDINKIRQELSSSGYRTRLVVMLISDGSATSPSLSEGLQERLDNIRRGLGLDPKSFFYVPKQDSAAELEQTADSILQTVYAQATEYYRDLGRHARKKRGRGVVPQPTVPPTTGTSQTLSVQDWNVRYDFKSAVFAEFRHEMDTALRSYDQAYEGILSEDVMDILPSWSPRWNEARLLTDIITIRAIRCSLWNGQTTLAVRRWRSHRERISDFVDRRGRGTNNYGWQAWEARWATVMANLIEKANLPALAPSAMSIFVPPEKPIQGERLQPWELLHHPGYWYRNAARHHMLRRDLAHTIPDQYRKAPEPSAASAGANKAYIYDTYLCPEPHEEFPLEGDGTNHSKLIVDCLAVARKEYQSRKQFRLAGELALDCARELARVEAWDDVVALLRPLWTDASTRAEGWADVESELNWLLRAAAVHAGMGDLVVSIDWGLRHNRLNRRPNWHYDLHKSLDGMTLESKPKVALADDNTSSFVSATFVFRSEQGKAGETCQGQLAITSSALPDTPSVVLKGLRLDFEGSLKTISLEHAAGEGSTASVEKGTVGLRDVPLTETFETSADPDSDASEPRSILQGQTHLELRPGHTVVYEFEIPLREPGQALASSVALLFETEDYSLSYTIAFREANEADIWFGPSLSRRRIPRLSSHAIEVLPKPPKIKVNHVEPLSQYYTNEPVELVLDIHNAEDADAVAKLELHVFGEKVPALLALIHDGEEHTADAAPEEARLTNLALSTLEKSQSTRVKLRLDPSPNPGTFDITARVAYHLVSDPATPIMQVMSFQVTLVNPFEANYDIVPRLHPDPWPSLFDVEGSSDLANREELAAHPRGIAQAWCLVCHYASFAVEDLQIMDLEAKAILCQPGARCISASRPELPPTGLTVSPKSMHEAKFDLVVQKLSLDDRGPASLDLAVVLKWKRVGADPASPINTTMLPVPRAIVLGTEPRVLASVSSTNPATGLLDLDVTIENGSSHFLTFGLSMEPSEEFAFSGAKQTTLHVLPVSRRTVTFRLLPFHRGLYVRPNLVVRDKYFQKVLRIIPTDGMKIDKDGLLVWVPPAP</sequence>
<evidence type="ECO:0000256" key="1">
    <source>
        <dbReference type="SAM" id="MobiDB-lite"/>
    </source>
</evidence>
<dbReference type="Pfam" id="PF11817">
    <property type="entry name" value="Foie-gras_1"/>
    <property type="match status" value="1"/>
</dbReference>
<reference evidence="4" key="1">
    <citation type="journal article" date="2021" name="Nat. Commun.">
        <title>Genetic determinants of endophytism in the Arabidopsis root mycobiome.</title>
        <authorList>
            <person name="Mesny F."/>
            <person name="Miyauchi S."/>
            <person name="Thiergart T."/>
            <person name="Pickel B."/>
            <person name="Atanasova L."/>
            <person name="Karlsson M."/>
            <person name="Huettel B."/>
            <person name="Barry K.W."/>
            <person name="Haridas S."/>
            <person name="Chen C."/>
            <person name="Bauer D."/>
            <person name="Andreopoulos W."/>
            <person name="Pangilinan J."/>
            <person name="LaButti K."/>
            <person name="Riley R."/>
            <person name="Lipzen A."/>
            <person name="Clum A."/>
            <person name="Drula E."/>
            <person name="Henrissat B."/>
            <person name="Kohler A."/>
            <person name="Grigoriev I.V."/>
            <person name="Martin F.M."/>
            <person name="Hacquard S."/>
        </authorList>
    </citation>
    <scope>NUCLEOTIDE SEQUENCE</scope>
    <source>
        <strain evidence="4">MPI-CAGE-AT-0016</strain>
    </source>
</reference>
<dbReference type="PANTHER" id="PTHR14374:SF0">
    <property type="entry name" value="TRAFFICKING PROTEIN PARTICLE COMPLEX SUBUNIT 11"/>
    <property type="match status" value="1"/>
</dbReference>
<protein>
    <submittedName>
        <fullName evidence="4">Gryzun, putative trafficking through golgi-domain-containing protein</fullName>
    </submittedName>
</protein>
<feature type="region of interest" description="Disordered" evidence="1">
    <location>
        <begin position="724"/>
        <end position="745"/>
    </location>
</feature>
<feature type="domain" description="Trafficking protein particle complex subunit 11" evidence="3">
    <location>
        <begin position="339"/>
        <end position="606"/>
    </location>
</feature>
<proteinExistence type="predicted"/>
<dbReference type="Proteomes" id="UP000813385">
    <property type="component" value="Unassembled WGS sequence"/>
</dbReference>
<evidence type="ECO:0000259" key="3">
    <source>
        <dbReference type="Pfam" id="PF11817"/>
    </source>
</evidence>
<gene>
    <name evidence="4" type="ORF">B0T11DRAFT_96180</name>
</gene>
<keyword evidence="5" id="KW-1185">Reference proteome</keyword>
<dbReference type="OrthoDB" id="6278596at2759"/>
<organism evidence="4 5">
    <name type="scientific">Plectosphaerella cucumerina</name>
    <dbReference type="NCBI Taxonomy" id="40658"/>
    <lineage>
        <taxon>Eukaryota</taxon>
        <taxon>Fungi</taxon>
        <taxon>Dikarya</taxon>
        <taxon>Ascomycota</taxon>
        <taxon>Pezizomycotina</taxon>
        <taxon>Sordariomycetes</taxon>
        <taxon>Hypocreomycetidae</taxon>
        <taxon>Glomerellales</taxon>
        <taxon>Plectosphaerellaceae</taxon>
        <taxon>Plectosphaerella</taxon>
    </lineage>
</organism>
<dbReference type="Pfam" id="PF07919">
    <property type="entry name" value="Gryzun"/>
    <property type="match status" value="1"/>
</dbReference>
<evidence type="ECO:0000313" key="5">
    <source>
        <dbReference type="Proteomes" id="UP000813385"/>
    </source>
</evidence>
<comment type="caution">
    <text evidence="4">The sequence shown here is derived from an EMBL/GenBank/DDBJ whole genome shotgun (WGS) entry which is preliminary data.</text>
</comment>
<dbReference type="PANTHER" id="PTHR14374">
    <property type="entry name" value="FOIE GRAS"/>
    <property type="match status" value="1"/>
</dbReference>
<name>A0A8K0TDX6_9PEZI</name>
<dbReference type="AlphaFoldDB" id="A0A8K0TDX6"/>
<evidence type="ECO:0000259" key="2">
    <source>
        <dbReference type="Pfam" id="PF07919"/>
    </source>
</evidence>
<evidence type="ECO:0000313" key="4">
    <source>
        <dbReference type="EMBL" id="KAH7357758.1"/>
    </source>
</evidence>